<dbReference type="OrthoDB" id="7679326at2"/>
<protein>
    <submittedName>
        <fullName evidence="2">AzlD domain-containing protein</fullName>
    </submittedName>
</protein>
<dbReference type="AlphaFoldDB" id="A0A516H5G3"/>
<evidence type="ECO:0000256" key="1">
    <source>
        <dbReference type="SAM" id="Phobius"/>
    </source>
</evidence>
<dbReference type="EMBL" id="CP041636">
    <property type="protein sequence ID" value="QDO99043.1"/>
    <property type="molecule type" value="Genomic_DNA"/>
</dbReference>
<keyword evidence="1" id="KW-1133">Transmembrane helix</keyword>
<keyword evidence="1" id="KW-0472">Membrane</keyword>
<dbReference type="InterPro" id="IPR008407">
    <property type="entry name" value="Brnchd-chn_aa_trnsp_AzlD"/>
</dbReference>
<keyword evidence="3" id="KW-1185">Reference proteome</keyword>
<dbReference type="RefSeq" id="WP_144258039.1">
    <property type="nucleotide sequence ID" value="NZ_CP041636.1"/>
</dbReference>
<feature type="transmembrane region" description="Helical" evidence="1">
    <location>
        <begin position="12"/>
        <end position="34"/>
    </location>
</feature>
<gene>
    <name evidence="2" type="ORF">FNB15_17990</name>
</gene>
<dbReference type="Proteomes" id="UP000317496">
    <property type="component" value="Chromosome"/>
</dbReference>
<reference evidence="2 3" key="1">
    <citation type="submission" date="2019-07" db="EMBL/GenBank/DDBJ databases">
        <title>Genome sequencing for Ferrovibrio sp. K5.</title>
        <authorList>
            <person name="Park S.-J."/>
        </authorList>
    </citation>
    <scope>NUCLEOTIDE SEQUENCE [LARGE SCALE GENOMIC DNA]</scope>
    <source>
        <strain evidence="2 3">K5</strain>
    </source>
</reference>
<feature type="transmembrane region" description="Helical" evidence="1">
    <location>
        <begin position="70"/>
        <end position="101"/>
    </location>
</feature>
<feature type="transmembrane region" description="Helical" evidence="1">
    <location>
        <begin position="46"/>
        <end position="64"/>
    </location>
</feature>
<dbReference type="Pfam" id="PF05437">
    <property type="entry name" value="AzlD"/>
    <property type="match status" value="1"/>
</dbReference>
<evidence type="ECO:0000313" key="2">
    <source>
        <dbReference type="EMBL" id="QDO99043.1"/>
    </source>
</evidence>
<organism evidence="2 3">
    <name type="scientific">Ferrovibrio terrae</name>
    <dbReference type="NCBI Taxonomy" id="2594003"/>
    <lineage>
        <taxon>Bacteria</taxon>
        <taxon>Pseudomonadati</taxon>
        <taxon>Pseudomonadota</taxon>
        <taxon>Alphaproteobacteria</taxon>
        <taxon>Rhodospirillales</taxon>
        <taxon>Rhodospirillaceae</taxon>
        <taxon>Ferrovibrio</taxon>
    </lineage>
</organism>
<evidence type="ECO:0000313" key="3">
    <source>
        <dbReference type="Proteomes" id="UP000317496"/>
    </source>
</evidence>
<dbReference type="KEGG" id="fer:FNB15_17990"/>
<proteinExistence type="predicted"/>
<sequence length="105" mass="10963">MIEGLTTFDTAAVIAILGMGIVTYATRAGGFWLMGYVTLSPKLERFLRQTAGGVLVAIVVAAVVKGDPAMWAGLAAAIGIMIAIRKSMTAISIGMIVAVAIRYFV</sequence>
<name>A0A516H5G3_9PROT</name>
<accession>A0A516H5G3</accession>
<keyword evidence="1" id="KW-0812">Transmembrane</keyword>